<dbReference type="InterPro" id="IPR000408">
    <property type="entry name" value="Reg_chr_condens"/>
</dbReference>
<dbReference type="InterPro" id="IPR011009">
    <property type="entry name" value="Kinase-like_dom_sf"/>
</dbReference>
<comment type="subcellular location">
    <subcellularLocation>
        <location evidence="2">Cytoplasm</location>
    </subcellularLocation>
</comment>
<feature type="compositionally biased region" description="Polar residues" evidence="18">
    <location>
        <begin position="1033"/>
        <end position="1054"/>
    </location>
</feature>
<keyword evidence="21" id="KW-1185">Reference proteome</keyword>
<evidence type="ECO:0000256" key="10">
    <source>
        <dbReference type="ARBA" id="ARBA00022737"/>
    </source>
</evidence>
<keyword evidence="6" id="KW-0723">Serine/threonine-protein kinase</keyword>
<dbReference type="InterPro" id="IPR051997">
    <property type="entry name" value="STK_NEK"/>
</dbReference>
<comment type="caution">
    <text evidence="20">The sequence shown here is derived from an EMBL/GenBank/DDBJ whole genome shotgun (WGS) entry which is preliminary data.</text>
</comment>
<feature type="repeat" description="RCC1" evidence="15">
    <location>
        <begin position="566"/>
        <end position="617"/>
    </location>
</feature>
<dbReference type="Pfam" id="PF25390">
    <property type="entry name" value="WD40_RLD"/>
    <property type="match status" value="1"/>
</dbReference>
<keyword evidence="14" id="KW-0460">Magnesium</keyword>
<dbReference type="PANTHER" id="PTHR44535">
    <property type="entry name" value="PROTEIN CBG16200"/>
    <property type="match status" value="1"/>
</dbReference>
<dbReference type="FunFam" id="3.30.200.20:FF:000097">
    <property type="entry name" value="Probable serine/threonine-protein kinase nek1"/>
    <property type="match status" value="1"/>
</dbReference>
<keyword evidence="7" id="KW-0597">Phosphoprotein</keyword>
<feature type="domain" description="Protein kinase" evidence="19">
    <location>
        <begin position="184"/>
        <end position="438"/>
    </location>
</feature>
<keyword evidence="8" id="KW-0808">Transferase</keyword>
<dbReference type="Gene3D" id="1.10.510.10">
    <property type="entry name" value="Transferase(Phosphotransferase) domain 1"/>
    <property type="match status" value="1"/>
</dbReference>
<evidence type="ECO:0000256" key="7">
    <source>
        <dbReference type="ARBA" id="ARBA00022553"/>
    </source>
</evidence>
<dbReference type="SUPFAM" id="SSF56112">
    <property type="entry name" value="Protein kinase-like (PK-like)"/>
    <property type="match status" value="1"/>
</dbReference>
<dbReference type="Pfam" id="PF00069">
    <property type="entry name" value="Pkinase"/>
    <property type="match status" value="1"/>
</dbReference>
<name>A0A7I8VS04_9ANNE</name>
<dbReference type="GO" id="GO:0046872">
    <property type="term" value="F:metal ion binding"/>
    <property type="evidence" value="ECO:0007669"/>
    <property type="project" value="UniProtKB-KW"/>
</dbReference>
<feature type="coiled-coil region" evidence="17">
    <location>
        <begin position="1081"/>
        <end position="1148"/>
    </location>
</feature>
<sequence>MSNHSDREDNNYINQFRDDDNYQEEINPKRSARKVSRLLIVCNAIHHLATKRKVESFAIVPYVNPSTGVICLSGIDEKILNFDNLTNDDTLKEFFLNLTSNFIDDDNGRARFDLLGCNNAKTNLEDLKLELRRLLGISVGISKDISGSDIIVRSTDSSRPVTVCDLYFKSSSLKTWKSQPMAGFEKIRTVGKGAYGAAILYRKKDDDSLVILKEINLLDLNAQERQLALNEAKVLAKLDHPHIISYYDSFEEDGKVIIEMEYADGGNLAQFLAKQDNPLEEKKILGMFKEIVSAIMYIHKSKTLHRDLKTQNIFLTKEGHCKIGDFGISKVMTTHKAANTVLGTPYYISPEMCEGKPYNEKSDIWALGCILYEMACLQRTFEGSNLPALVNKIMKGKFEPVKGSYSNEFKTLISDMLQKEPEFRPTALELHKKRVPELLSKFRQTVSEEGLTQESRLRSNSLSFLDSAVHRSVLYFFKMDAIDVSLVPVPLPSKVKIKDMAVGRDHIIVVTVEHCVYSWGCNEYGQLGHGDTQKKFRPQTVDGLKNKSIVRLCAGSSFSVFGSDNGLIMTCGDGSFGCLGHKDMASISKPRLVEELLSVDILHVACGPRHVVAVEREGKLYSWGCGDNGRTGLGHEKTIFSPEVVKFSENISVKSANCGRDGTMIVTDLGSVYACGSNLHNKLALNERQGFLMAMKNIFAKTDIDGTSTFVCVRSLARHCIKSISMGDTHTAVLLEGGRIITFGKNSVGQLGMGDTKSQKECVLIKFFESSPATIVKCGPSYSVAVTHKNEIVRWGRKYRHDPDPVSYPLVSQLTRSASQPVLPEKEPIESDTQLNSDPSTTQAALKRSTSVSARERHDSQSRDDLVLKPTPVLYLDSSGAHSPDGETVTLSNLICNENKLFLQVETTAPPPPSTRKKKRRRNFLREKSTTSFTDDSGVNISRPTRMSASSRDGGDELSSSEMDNSGPLPTWLQKEVDLSTNEEDRNNFLANVDKRTNGNSIDERMNNKYESLEPKDTSGDDSKSQRPPIYKRNSSNAQNLIPTKSKAGPSSTTKIRHKSKSKAKSSQSEGDATPKASIEIDAIASQVEKLKKDKEETDQHLRKVVDDAAKAVADIRSDSEKKTAEMEEMYRQQIGSLEQKLDELKVQLEKIPPKQQVRESRICSIQ</sequence>
<feature type="compositionally biased region" description="Basic residues" evidence="18">
    <location>
        <begin position="1055"/>
        <end position="1064"/>
    </location>
</feature>
<feature type="region of interest" description="Disordered" evidence="18">
    <location>
        <begin position="905"/>
        <end position="971"/>
    </location>
</feature>
<keyword evidence="17" id="KW-0175">Coiled coil</keyword>
<keyword evidence="5" id="KW-0963">Cytoplasm</keyword>
<evidence type="ECO:0000256" key="15">
    <source>
        <dbReference type="PROSITE-ProRule" id="PRU00235"/>
    </source>
</evidence>
<feature type="compositionally biased region" description="Polar residues" evidence="18">
    <location>
        <begin position="930"/>
        <end position="951"/>
    </location>
</feature>
<evidence type="ECO:0000256" key="9">
    <source>
        <dbReference type="ARBA" id="ARBA00022723"/>
    </source>
</evidence>
<keyword evidence="13 16" id="KW-0067">ATP-binding</keyword>
<evidence type="ECO:0000313" key="20">
    <source>
        <dbReference type="EMBL" id="CAD5119050.1"/>
    </source>
</evidence>
<accession>A0A7I8VS04</accession>
<dbReference type="Proteomes" id="UP000549394">
    <property type="component" value="Unassembled WGS sequence"/>
</dbReference>
<feature type="compositionally biased region" description="Basic and acidic residues" evidence="18">
    <location>
        <begin position="854"/>
        <end position="866"/>
    </location>
</feature>
<comment type="cofactor">
    <cofactor evidence="1">
        <name>Mg(2+)</name>
        <dbReference type="ChEBI" id="CHEBI:18420"/>
    </cofactor>
</comment>
<evidence type="ECO:0000256" key="2">
    <source>
        <dbReference type="ARBA" id="ARBA00004496"/>
    </source>
</evidence>
<feature type="repeat" description="RCC1" evidence="15">
    <location>
        <begin position="618"/>
        <end position="669"/>
    </location>
</feature>
<evidence type="ECO:0000256" key="4">
    <source>
        <dbReference type="ARBA" id="ARBA00012513"/>
    </source>
</evidence>
<evidence type="ECO:0000256" key="1">
    <source>
        <dbReference type="ARBA" id="ARBA00001946"/>
    </source>
</evidence>
<dbReference type="PROSITE" id="PS50012">
    <property type="entry name" value="RCC1_3"/>
    <property type="match status" value="4"/>
</dbReference>
<evidence type="ECO:0000256" key="14">
    <source>
        <dbReference type="ARBA" id="ARBA00022842"/>
    </source>
</evidence>
<evidence type="ECO:0000256" key="13">
    <source>
        <dbReference type="ARBA" id="ARBA00022840"/>
    </source>
</evidence>
<dbReference type="InterPro" id="IPR000719">
    <property type="entry name" value="Prot_kinase_dom"/>
</dbReference>
<evidence type="ECO:0000256" key="8">
    <source>
        <dbReference type="ARBA" id="ARBA00022679"/>
    </source>
</evidence>
<reference evidence="20 21" key="1">
    <citation type="submission" date="2020-08" db="EMBL/GenBank/DDBJ databases">
        <authorList>
            <person name="Hejnol A."/>
        </authorList>
    </citation>
    <scope>NUCLEOTIDE SEQUENCE [LARGE SCALE GENOMIC DNA]</scope>
</reference>
<feature type="repeat" description="RCC1" evidence="15">
    <location>
        <begin position="514"/>
        <end position="565"/>
    </location>
</feature>
<dbReference type="GO" id="GO:0004674">
    <property type="term" value="F:protein serine/threonine kinase activity"/>
    <property type="evidence" value="ECO:0007669"/>
    <property type="project" value="UniProtKB-KW"/>
</dbReference>
<evidence type="ECO:0000259" key="19">
    <source>
        <dbReference type="PROSITE" id="PS50011"/>
    </source>
</evidence>
<evidence type="ECO:0000256" key="3">
    <source>
        <dbReference type="ARBA" id="ARBA00010886"/>
    </source>
</evidence>
<evidence type="ECO:0000256" key="11">
    <source>
        <dbReference type="ARBA" id="ARBA00022741"/>
    </source>
</evidence>
<organism evidence="20 21">
    <name type="scientific">Dimorphilus gyrociliatus</name>
    <dbReference type="NCBI Taxonomy" id="2664684"/>
    <lineage>
        <taxon>Eukaryota</taxon>
        <taxon>Metazoa</taxon>
        <taxon>Spiralia</taxon>
        <taxon>Lophotrochozoa</taxon>
        <taxon>Annelida</taxon>
        <taxon>Polychaeta</taxon>
        <taxon>Polychaeta incertae sedis</taxon>
        <taxon>Dinophilidae</taxon>
        <taxon>Dimorphilus</taxon>
    </lineage>
</organism>
<proteinExistence type="inferred from homology"/>
<dbReference type="SUPFAM" id="SSF50985">
    <property type="entry name" value="RCC1/BLIP-II"/>
    <property type="match status" value="1"/>
</dbReference>
<dbReference type="EC" id="2.7.11.1" evidence="4"/>
<dbReference type="Gene3D" id="2.130.10.30">
    <property type="entry name" value="Regulator of chromosome condensation 1/beta-lactamase-inhibitor protein II"/>
    <property type="match status" value="2"/>
</dbReference>
<feature type="region of interest" description="Disordered" evidence="18">
    <location>
        <begin position="983"/>
        <end position="1078"/>
    </location>
</feature>
<dbReference type="GO" id="GO:0005524">
    <property type="term" value="F:ATP binding"/>
    <property type="evidence" value="ECO:0007669"/>
    <property type="project" value="UniProtKB-UniRule"/>
</dbReference>
<evidence type="ECO:0000256" key="18">
    <source>
        <dbReference type="SAM" id="MobiDB-lite"/>
    </source>
</evidence>
<dbReference type="PANTHER" id="PTHR44535:SF5">
    <property type="entry name" value="PROTEIN KINASE DOMAIN-CONTAINING PROTEIN"/>
    <property type="match status" value="1"/>
</dbReference>
<evidence type="ECO:0000256" key="5">
    <source>
        <dbReference type="ARBA" id="ARBA00022490"/>
    </source>
</evidence>
<dbReference type="SMART" id="SM00220">
    <property type="entry name" value="S_TKc"/>
    <property type="match status" value="1"/>
</dbReference>
<dbReference type="PROSITE" id="PS50011">
    <property type="entry name" value="PROTEIN_KINASE_DOM"/>
    <property type="match status" value="1"/>
</dbReference>
<evidence type="ECO:0000256" key="12">
    <source>
        <dbReference type="ARBA" id="ARBA00022777"/>
    </source>
</evidence>
<dbReference type="PRINTS" id="PR00633">
    <property type="entry name" value="RCCNDNSATION"/>
</dbReference>
<dbReference type="InterPro" id="IPR009091">
    <property type="entry name" value="RCC1/BLIP-II"/>
</dbReference>
<evidence type="ECO:0000313" key="21">
    <source>
        <dbReference type="Proteomes" id="UP000549394"/>
    </source>
</evidence>
<protein>
    <recommendedName>
        <fullName evidence="4">non-specific serine/threonine protein kinase</fullName>
        <ecNumber evidence="4">2.7.11.1</ecNumber>
    </recommendedName>
</protein>
<dbReference type="CDD" id="cd08215">
    <property type="entry name" value="STKc_Nek"/>
    <property type="match status" value="1"/>
</dbReference>
<keyword evidence="12" id="KW-0418">Kinase</keyword>
<feature type="compositionally biased region" description="Basic and acidic residues" evidence="18">
    <location>
        <begin position="983"/>
        <end position="1025"/>
    </location>
</feature>
<feature type="binding site" evidence="16">
    <location>
        <position position="213"/>
    </location>
    <ligand>
        <name>ATP</name>
        <dbReference type="ChEBI" id="CHEBI:30616"/>
    </ligand>
</feature>
<dbReference type="InterPro" id="IPR058923">
    <property type="entry name" value="RCC1-like_dom"/>
</dbReference>
<comment type="similarity">
    <text evidence="3">Belongs to the protein kinase superfamily. NEK Ser/Thr protein kinase family. NIMA subfamily.</text>
</comment>
<dbReference type="OrthoDB" id="248923at2759"/>
<dbReference type="FunFam" id="1.10.510.10:FF:000262">
    <property type="entry name" value="Serine/threonine-protein kinase Nek8"/>
    <property type="match status" value="1"/>
</dbReference>
<feature type="repeat" description="RCC1" evidence="15">
    <location>
        <begin position="738"/>
        <end position="789"/>
    </location>
</feature>
<dbReference type="EMBL" id="CAJFCJ010000009">
    <property type="protein sequence ID" value="CAD5119050.1"/>
    <property type="molecule type" value="Genomic_DNA"/>
</dbReference>
<gene>
    <name evidence="20" type="ORF">DGYR_LOCUS7343</name>
</gene>
<keyword evidence="10" id="KW-0677">Repeat</keyword>
<dbReference type="PROSITE" id="PS00107">
    <property type="entry name" value="PROTEIN_KINASE_ATP"/>
    <property type="match status" value="1"/>
</dbReference>
<keyword evidence="9" id="KW-0479">Metal-binding</keyword>
<evidence type="ECO:0000256" key="16">
    <source>
        <dbReference type="PROSITE-ProRule" id="PRU10141"/>
    </source>
</evidence>
<dbReference type="GO" id="GO:0005737">
    <property type="term" value="C:cytoplasm"/>
    <property type="evidence" value="ECO:0007669"/>
    <property type="project" value="UniProtKB-SubCell"/>
</dbReference>
<dbReference type="InterPro" id="IPR017441">
    <property type="entry name" value="Protein_kinase_ATP_BS"/>
</dbReference>
<evidence type="ECO:0000256" key="6">
    <source>
        <dbReference type="ARBA" id="ARBA00022527"/>
    </source>
</evidence>
<dbReference type="AlphaFoldDB" id="A0A7I8VS04"/>
<dbReference type="Gene3D" id="3.30.200.20">
    <property type="entry name" value="Phosphorylase Kinase, domain 1"/>
    <property type="match status" value="1"/>
</dbReference>
<keyword evidence="11 16" id="KW-0547">Nucleotide-binding</keyword>
<feature type="region of interest" description="Disordered" evidence="18">
    <location>
        <begin position="817"/>
        <end position="866"/>
    </location>
</feature>
<evidence type="ECO:0000256" key="17">
    <source>
        <dbReference type="SAM" id="Coils"/>
    </source>
</evidence>
<feature type="compositionally biased region" description="Polar residues" evidence="18">
    <location>
        <begin position="831"/>
        <end position="853"/>
    </location>
</feature>